<evidence type="ECO:0000256" key="14">
    <source>
        <dbReference type="SAM" id="SignalP"/>
    </source>
</evidence>
<comment type="cofactor">
    <cofactor evidence="2">
        <name>Ca(2+)</name>
        <dbReference type="ChEBI" id="CHEBI:29108"/>
    </cofactor>
</comment>
<evidence type="ECO:0000256" key="5">
    <source>
        <dbReference type="ARBA" id="ARBA00011245"/>
    </source>
</evidence>
<feature type="domain" description="Alpha-amylase C-terminal" evidence="15">
    <location>
        <begin position="857"/>
        <end position="935"/>
    </location>
</feature>
<feature type="domain" description="Glycosyl hydrolase family 13 catalytic" evidence="16">
    <location>
        <begin position="30"/>
        <end position="401"/>
    </location>
</feature>
<keyword evidence="18" id="KW-1185">Reference proteome</keyword>
<evidence type="ECO:0000256" key="10">
    <source>
        <dbReference type="ARBA" id="ARBA00023214"/>
    </source>
</evidence>
<proteinExistence type="inferred from homology"/>
<comment type="cofactor">
    <cofactor evidence="3">
        <name>chloride</name>
        <dbReference type="ChEBI" id="CHEBI:17996"/>
    </cofactor>
</comment>
<evidence type="ECO:0000256" key="4">
    <source>
        <dbReference type="ARBA" id="ARBA00008061"/>
    </source>
</evidence>
<dbReference type="InterPro" id="IPR017853">
    <property type="entry name" value="GH"/>
</dbReference>
<dbReference type="GO" id="GO:0004556">
    <property type="term" value="F:alpha-amylase activity"/>
    <property type="evidence" value="ECO:0007669"/>
    <property type="project" value="UniProtKB-EC"/>
</dbReference>
<dbReference type="OrthoDB" id="550577at2759"/>
<evidence type="ECO:0000256" key="8">
    <source>
        <dbReference type="ARBA" id="ARBA00022801"/>
    </source>
</evidence>
<sequence length="940" mass="105031">MRVLVAVLLLSAIFASSSAQYHDAFCDGKTVIVHLFEWKWSDIAAECERFLSAAGFCGVQVSPPNEHILKPDEGYPWWERYQPVSYKLESRSGNEDEFRDMVSRCNAVGVRIIVDVVFNHMTGVGQSGTGSGGSSFDANSLSFPGVPYGSNDFTPSSMCPSSDGGIHDYNNAEEVRNCYLTGLTDLYQGEDYVRQEIAGYLNNLISIGVMGFRVDASKHMWPGDISIIESYVNDLSTDAGFPSGSRPFFYHEVIDNGGEAISVDEYYDLGRVTEFRYCHNIRTGIYDFSQLGAVYRPEDGMCTYENAFIFVDNHDNQRSDSSVLTYKNGRDYSNAVVYTLAQDYGFARIMSSYDFSYSDQGPPSDGSGNTNDVTINADGSCGGGWICEHRWASISRMPRFRNAAGDTYKDNWYSDGSTVAFSRGSNAFFAINVDGNLNQNFQTGMPAGDYCDIITNCAKTVTVNSDGTANIVIDSYDDPFVAICQGSKGLIQKLTKSIQKLVQKFIQKVIKKLIQRFDSKVDPKVGPKVGPPSDVTFNADGTCGGGWICEHRWASISRMGNTNEVTFNADGTCGGGWICEHRWASISRMVSPKVSPPQEHILKPENGYPWWQRYQPVSYKLESRSGNEDEFKEMVKRCNRVGVRIIVDAVFNHMTIVGESGRGSGGSSFDADDLVFPGVPYERDDFTPRDICPSSDDLYQGKHCVRQKISQYLNRLIDLGVMGFRIDASKHMWPGVDLIIIQNMVKNLSIEAGFSPGARPFFFHEVIDLGNEPIKVQEYFHLGKVTEFRYCYAIAEGMKNYNKLGAVYKHELEMATSDKAFIFVDNHDNQRYHGDSGDILTYKNVKFRNAAGNTYKDNWYSHEDTVAFSRGSNAFFAINKNGKINQVFQTRMPPGNYCNIITNCETNLTVNDDGRAHVILDNYDQPFVAICRDCDELILD</sequence>
<evidence type="ECO:0000313" key="18">
    <source>
        <dbReference type="Proteomes" id="UP000326759"/>
    </source>
</evidence>
<name>A0A5N5TJ85_9CRUS</name>
<evidence type="ECO:0000259" key="16">
    <source>
        <dbReference type="SMART" id="SM00642"/>
    </source>
</evidence>
<keyword evidence="9" id="KW-0106">Calcium</keyword>
<evidence type="ECO:0000256" key="12">
    <source>
        <dbReference type="ARBA" id="ARBA00023295"/>
    </source>
</evidence>
<comment type="similarity">
    <text evidence="4 13">Belongs to the glycosyl hydrolase 13 family.</text>
</comment>
<dbReference type="PANTHER" id="PTHR43447">
    <property type="entry name" value="ALPHA-AMYLASE"/>
    <property type="match status" value="1"/>
</dbReference>
<evidence type="ECO:0000256" key="11">
    <source>
        <dbReference type="ARBA" id="ARBA00023277"/>
    </source>
</evidence>
<feature type="domain" description="Alpha-amylase C-terminal" evidence="15">
    <location>
        <begin position="410"/>
        <end position="488"/>
    </location>
</feature>
<feature type="signal peptide" evidence="14">
    <location>
        <begin position="1"/>
        <end position="19"/>
    </location>
</feature>
<dbReference type="Gene3D" id="2.60.40.1180">
    <property type="entry name" value="Golgi alpha-mannosidase II"/>
    <property type="match status" value="2"/>
</dbReference>
<keyword evidence="11" id="KW-0119">Carbohydrate metabolism</keyword>
<dbReference type="CDD" id="cd11317">
    <property type="entry name" value="AmyAc_bac_euk_AmyA"/>
    <property type="match status" value="1"/>
</dbReference>
<organism evidence="17 18">
    <name type="scientific">Armadillidium nasatum</name>
    <dbReference type="NCBI Taxonomy" id="96803"/>
    <lineage>
        <taxon>Eukaryota</taxon>
        <taxon>Metazoa</taxon>
        <taxon>Ecdysozoa</taxon>
        <taxon>Arthropoda</taxon>
        <taxon>Crustacea</taxon>
        <taxon>Multicrustacea</taxon>
        <taxon>Malacostraca</taxon>
        <taxon>Eumalacostraca</taxon>
        <taxon>Peracarida</taxon>
        <taxon>Isopoda</taxon>
        <taxon>Oniscidea</taxon>
        <taxon>Crinocheta</taxon>
        <taxon>Armadillidiidae</taxon>
        <taxon>Armadillidium</taxon>
    </lineage>
</organism>
<dbReference type="GO" id="GO:0005975">
    <property type="term" value="P:carbohydrate metabolic process"/>
    <property type="evidence" value="ECO:0007669"/>
    <property type="project" value="InterPro"/>
</dbReference>
<dbReference type="AlphaFoldDB" id="A0A5N5TJ85"/>
<dbReference type="SUPFAM" id="SSF51011">
    <property type="entry name" value="Glycosyl hydrolase domain"/>
    <property type="match status" value="2"/>
</dbReference>
<dbReference type="Pfam" id="PF00128">
    <property type="entry name" value="Alpha-amylase"/>
    <property type="match status" value="1"/>
</dbReference>
<dbReference type="GO" id="GO:0046872">
    <property type="term" value="F:metal ion binding"/>
    <property type="evidence" value="ECO:0007669"/>
    <property type="project" value="UniProtKB-KW"/>
</dbReference>
<dbReference type="Proteomes" id="UP000326759">
    <property type="component" value="Unassembled WGS sequence"/>
</dbReference>
<keyword evidence="8" id="KW-0378">Hydrolase</keyword>
<keyword evidence="10" id="KW-0868">Chloride</keyword>
<dbReference type="InterPro" id="IPR006046">
    <property type="entry name" value="Alpha_amylase"/>
</dbReference>
<dbReference type="SUPFAM" id="SSF51445">
    <property type="entry name" value="(Trans)glycosidases"/>
    <property type="match status" value="2"/>
</dbReference>
<evidence type="ECO:0000256" key="3">
    <source>
        <dbReference type="ARBA" id="ARBA00001923"/>
    </source>
</evidence>
<evidence type="ECO:0000259" key="15">
    <source>
        <dbReference type="SMART" id="SM00632"/>
    </source>
</evidence>
<reference evidence="17 18" key="1">
    <citation type="journal article" date="2019" name="PLoS Biol.">
        <title>Sex chromosomes control vertical transmission of feminizing Wolbachia symbionts in an isopod.</title>
        <authorList>
            <person name="Becking T."/>
            <person name="Chebbi M.A."/>
            <person name="Giraud I."/>
            <person name="Moumen B."/>
            <person name="Laverre T."/>
            <person name="Caubet Y."/>
            <person name="Peccoud J."/>
            <person name="Gilbert C."/>
            <person name="Cordaux R."/>
        </authorList>
    </citation>
    <scope>NUCLEOTIDE SEQUENCE [LARGE SCALE GENOMIC DNA]</scope>
    <source>
        <strain evidence="17">ANa2</strain>
        <tissue evidence="17">Whole body excluding digestive tract and cuticle</tissue>
    </source>
</reference>
<evidence type="ECO:0000256" key="9">
    <source>
        <dbReference type="ARBA" id="ARBA00022837"/>
    </source>
</evidence>
<evidence type="ECO:0000256" key="13">
    <source>
        <dbReference type="RuleBase" id="RU003615"/>
    </source>
</evidence>
<comment type="caution">
    <text evidence="17">The sequence shown here is derived from an EMBL/GenBank/DDBJ whole genome shotgun (WGS) entry which is preliminary data.</text>
</comment>
<evidence type="ECO:0000256" key="2">
    <source>
        <dbReference type="ARBA" id="ARBA00001913"/>
    </source>
</evidence>
<keyword evidence="14" id="KW-0732">Signal</keyword>
<dbReference type="Gene3D" id="3.20.20.80">
    <property type="entry name" value="Glycosidases"/>
    <property type="match status" value="4"/>
</dbReference>
<dbReference type="InterPro" id="IPR013780">
    <property type="entry name" value="Glyco_hydro_b"/>
</dbReference>
<gene>
    <name evidence="17" type="primary">AMY</name>
    <name evidence="17" type="ORF">Anas_00881</name>
</gene>
<feature type="domain" description="Glycosyl hydrolase family 13 catalytic" evidence="16">
    <location>
        <begin position="583"/>
        <end position="870"/>
    </location>
</feature>
<evidence type="ECO:0000256" key="6">
    <source>
        <dbReference type="ARBA" id="ARBA00012595"/>
    </source>
</evidence>
<keyword evidence="12" id="KW-0326">Glycosidase</keyword>
<dbReference type="InterPro" id="IPR006047">
    <property type="entry name" value="GH13_cat_dom"/>
</dbReference>
<dbReference type="SMART" id="SM00642">
    <property type="entry name" value="Aamy"/>
    <property type="match status" value="2"/>
</dbReference>
<dbReference type="EC" id="3.2.1.1" evidence="6"/>
<comment type="catalytic activity">
    <reaction evidence="1">
        <text>Endohydrolysis of (1-&gt;4)-alpha-D-glucosidic linkages in polysaccharides containing three or more (1-&gt;4)-alpha-linked D-glucose units.</text>
        <dbReference type="EC" id="3.2.1.1"/>
    </reaction>
</comment>
<evidence type="ECO:0000256" key="1">
    <source>
        <dbReference type="ARBA" id="ARBA00000548"/>
    </source>
</evidence>
<dbReference type="SMART" id="SM00632">
    <property type="entry name" value="Aamy_C"/>
    <property type="match status" value="2"/>
</dbReference>
<evidence type="ECO:0000313" key="17">
    <source>
        <dbReference type="EMBL" id="KAB7505945.1"/>
    </source>
</evidence>
<dbReference type="InterPro" id="IPR031319">
    <property type="entry name" value="A-amylase_C"/>
</dbReference>
<dbReference type="EMBL" id="SEYY01001053">
    <property type="protein sequence ID" value="KAB7505945.1"/>
    <property type="molecule type" value="Genomic_DNA"/>
</dbReference>
<evidence type="ECO:0000256" key="7">
    <source>
        <dbReference type="ARBA" id="ARBA00022723"/>
    </source>
</evidence>
<protein>
    <recommendedName>
        <fullName evidence="6">alpha-amylase</fullName>
        <ecNumber evidence="6">3.2.1.1</ecNumber>
    </recommendedName>
</protein>
<feature type="chain" id="PRO_5024373428" description="alpha-amylase" evidence="14">
    <location>
        <begin position="20"/>
        <end position="940"/>
    </location>
</feature>
<keyword evidence="7" id="KW-0479">Metal-binding</keyword>
<comment type="subunit">
    <text evidence="5">Monomer.</text>
</comment>
<accession>A0A5N5TJ85</accession>
<dbReference type="PRINTS" id="PR00110">
    <property type="entry name" value="ALPHAAMYLASE"/>
</dbReference>